<dbReference type="NCBIfam" id="NF003842">
    <property type="entry name" value="PRK05421.1-4"/>
    <property type="match status" value="1"/>
</dbReference>
<comment type="similarity">
    <text evidence="2">Belongs to the UPF0294 family.</text>
</comment>
<keyword evidence="6" id="KW-1185">Reference proteome</keyword>
<dbReference type="Proteomes" id="UP000001932">
    <property type="component" value="Chromosome"/>
</dbReference>
<dbReference type="GO" id="GO:0003824">
    <property type="term" value="F:catalytic activity"/>
    <property type="evidence" value="ECO:0007669"/>
    <property type="project" value="InterPro"/>
</dbReference>
<proteinExistence type="inferred from homology"/>
<evidence type="ECO:0000313" key="5">
    <source>
        <dbReference type="EMBL" id="CRL44309.1"/>
    </source>
</evidence>
<name>Q2NVG3_SODGM</name>
<dbReference type="AlphaFoldDB" id="Q2NVG3"/>
<evidence type="ECO:0000313" key="7">
    <source>
        <dbReference type="Proteomes" id="UP000245838"/>
    </source>
</evidence>
<dbReference type="KEGG" id="sgl:SG0587"/>
<dbReference type="Gene3D" id="3.60.10.10">
    <property type="entry name" value="Endonuclease/exonuclease/phosphatase"/>
    <property type="match status" value="1"/>
</dbReference>
<evidence type="ECO:0000313" key="4">
    <source>
        <dbReference type="EMBL" id="BAE73862.1"/>
    </source>
</evidence>
<dbReference type="Proteomes" id="UP000245838">
    <property type="component" value="Chromosome sggmmb4_Chromosome"/>
</dbReference>
<dbReference type="GO" id="GO:0005737">
    <property type="term" value="C:cytoplasm"/>
    <property type="evidence" value="ECO:0007669"/>
    <property type="project" value="UniProtKB-SubCell"/>
</dbReference>
<dbReference type="STRING" id="343509.SG0587"/>
<dbReference type="InterPro" id="IPR022958">
    <property type="entry name" value="UPF0294"/>
</dbReference>
<keyword evidence="1 2" id="KW-0963">Cytoplasm</keyword>
<dbReference type="EMBL" id="LN854557">
    <property type="protein sequence ID" value="CRL44309.1"/>
    <property type="molecule type" value="Genomic_DNA"/>
</dbReference>
<reference evidence="4 6" key="1">
    <citation type="journal article" date="2006" name="Genome Res.">
        <title>Massive genome erosion and functional adaptations provide insights into the symbiotic lifestyle of Sodalis glossinidius in the tsetse host.</title>
        <authorList>
            <person name="Toh H."/>
            <person name="Weiss B.L."/>
            <person name="Perkin S.A.H."/>
            <person name="Yamashita A."/>
            <person name="Oshima K."/>
            <person name="Hattori M."/>
            <person name="Aksoy S."/>
        </authorList>
    </citation>
    <scope>NUCLEOTIDE SEQUENCE [LARGE SCALE GENOMIC DNA]</scope>
    <source>
        <strain evidence="4">Morsitans</strain>
        <strain evidence="6">morsitans</strain>
    </source>
</reference>
<feature type="domain" description="Endonuclease/exonuclease/phosphatase" evidence="3">
    <location>
        <begin position="47"/>
        <end position="252"/>
    </location>
</feature>
<dbReference type="NCBIfam" id="NF003840">
    <property type="entry name" value="PRK05421.1-2"/>
    <property type="match status" value="1"/>
</dbReference>
<dbReference type="HOGENOM" id="CLU_698100_0_0_6"/>
<evidence type="ECO:0000256" key="2">
    <source>
        <dbReference type="HAMAP-Rule" id="MF_01119"/>
    </source>
</evidence>
<dbReference type="HAMAP" id="MF_01119">
    <property type="entry name" value="UPF0294"/>
    <property type="match status" value="1"/>
</dbReference>
<sequence length="395" mass="43981">MPKKTYAVRYVAGQPVERIFPPLASGQLGQALPPGEPLPGSRILRVMVWNIFKQQRANWLSVLQGFGKDTQLVLLQEAQTTPELVRFATSHYLAADQVPALIFPQHPSGVMTLSAAHPVYCCPLREREPLLRLAKSALVTVYPIHNGQLLMVVNIHAVNFSLGIDVYSKQLDPIGEQIRNHSGPVIMAGDFNAWSRQRMLALYRFAEQMGLGEVRFVDDQRRRAFGRPLDFVFYRDMNVCEASVLVTEASDHNPLLVEFEPTPVARGPRRNRKSSVSGLRPSAYGGLYFQYCSGVQNGGLQTDIKKADVVAYAFYNANGGMNLPRHRVVLSHIAEKTRRSALPQESVDLPLTNSVSLSPGCRLFALVNASFQRITSLISTPCRRAMLSRESPLRT</sequence>
<accession>Q2NVG3</accession>
<evidence type="ECO:0000256" key="1">
    <source>
        <dbReference type="ARBA" id="ARBA00022490"/>
    </source>
</evidence>
<organism evidence="4 6">
    <name type="scientific">Sodalis glossinidius (strain morsitans)</name>
    <dbReference type="NCBI Taxonomy" id="343509"/>
    <lineage>
        <taxon>Bacteria</taxon>
        <taxon>Pseudomonadati</taxon>
        <taxon>Pseudomonadota</taxon>
        <taxon>Gammaproteobacteria</taxon>
        <taxon>Enterobacterales</taxon>
        <taxon>Bruguierivoracaceae</taxon>
        <taxon>Sodalis</taxon>
    </lineage>
</organism>
<gene>
    <name evidence="4" type="ordered locus">SG0587</name>
    <name evidence="5" type="ORF">SGGMMB4_01335</name>
</gene>
<dbReference type="Pfam" id="PF03372">
    <property type="entry name" value="Exo_endo_phos"/>
    <property type="match status" value="1"/>
</dbReference>
<dbReference type="InterPro" id="IPR036691">
    <property type="entry name" value="Endo/exonu/phosph_ase_sf"/>
</dbReference>
<evidence type="ECO:0000313" key="6">
    <source>
        <dbReference type="Proteomes" id="UP000001932"/>
    </source>
</evidence>
<dbReference type="eggNOG" id="COG3021">
    <property type="taxonomic scope" value="Bacteria"/>
</dbReference>
<dbReference type="NCBIfam" id="NF003839">
    <property type="entry name" value="PRK05421.1-1"/>
    <property type="match status" value="1"/>
</dbReference>
<reference evidence="5 7" key="2">
    <citation type="submission" date="2015-05" db="EMBL/GenBank/DDBJ databases">
        <authorList>
            <person name="Goodhead I."/>
        </authorList>
    </citation>
    <scope>NUCLEOTIDE SEQUENCE [LARGE SCALE GENOMIC DNA]</scope>
    <source>
        <strain evidence="5">B4</strain>
        <strain evidence="7">morsitans</strain>
    </source>
</reference>
<dbReference type="SUPFAM" id="SSF56219">
    <property type="entry name" value="DNase I-like"/>
    <property type="match status" value="1"/>
</dbReference>
<comment type="subcellular location">
    <subcellularLocation>
        <location evidence="2">Cytoplasm</location>
    </subcellularLocation>
</comment>
<dbReference type="InterPro" id="IPR005135">
    <property type="entry name" value="Endo/exonuclease/phosphatase"/>
</dbReference>
<protein>
    <recommendedName>
        <fullName evidence="2">UPF0294 protein SG0587</fullName>
    </recommendedName>
</protein>
<dbReference type="NCBIfam" id="NF003841">
    <property type="entry name" value="PRK05421.1-3"/>
    <property type="match status" value="1"/>
</dbReference>
<dbReference type="EMBL" id="AP008232">
    <property type="protein sequence ID" value="BAE73862.1"/>
    <property type="molecule type" value="Genomic_DNA"/>
</dbReference>
<evidence type="ECO:0000259" key="3">
    <source>
        <dbReference type="Pfam" id="PF03372"/>
    </source>
</evidence>